<evidence type="ECO:0000259" key="6">
    <source>
        <dbReference type="Pfam" id="PF16889"/>
    </source>
</evidence>
<dbReference type="GO" id="GO:0042597">
    <property type="term" value="C:periplasmic space"/>
    <property type="evidence" value="ECO:0007669"/>
    <property type="project" value="UniProtKB-SubCell"/>
</dbReference>
<dbReference type="Proteomes" id="UP000276770">
    <property type="component" value="Unassembled WGS sequence"/>
</dbReference>
<keyword evidence="4" id="KW-0456">Lyase</keyword>
<dbReference type="SUPFAM" id="SSF48230">
    <property type="entry name" value="Chondroitin AC/alginate lyase"/>
    <property type="match status" value="1"/>
</dbReference>
<evidence type="ECO:0000259" key="5">
    <source>
        <dbReference type="Pfam" id="PF07940"/>
    </source>
</evidence>
<dbReference type="Gene3D" id="1.50.10.100">
    <property type="entry name" value="Chondroitin AC/alginate lyase"/>
    <property type="match status" value="1"/>
</dbReference>
<keyword evidence="2" id="KW-0732">Signal</keyword>
<reference evidence="7 8" key="1">
    <citation type="submission" date="2018-10" db="EMBL/GenBank/DDBJ databases">
        <title>Falsibacillus sp. genome draft.</title>
        <authorList>
            <person name="Shi S."/>
        </authorList>
    </citation>
    <scope>NUCLEOTIDE SEQUENCE [LARGE SCALE GENOMIC DNA]</scope>
    <source>
        <strain evidence="7 8">GY 10110</strain>
    </source>
</reference>
<evidence type="ECO:0000256" key="2">
    <source>
        <dbReference type="ARBA" id="ARBA00022729"/>
    </source>
</evidence>
<feature type="domain" description="Heparinase II/III-like C-terminal" evidence="5">
    <location>
        <begin position="402"/>
        <end position="611"/>
    </location>
</feature>
<dbReference type="PANTHER" id="PTHR39210:SF1">
    <property type="entry name" value="HEPARIN-SULFATE LYASE"/>
    <property type="match status" value="1"/>
</dbReference>
<feature type="domain" description="Heparin-sulfate lyase N-terminal" evidence="6">
    <location>
        <begin position="90"/>
        <end position="307"/>
    </location>
</feature>
<sequence length="619" mass="72089">MIKSLISEYGLPWIINRSLYSAKLKMMRTMPSSEKLFEKSTDVKRVDIYNIDVQLVEDFLNELPDEKKKAILLTADEAIEGKIMGFSSIKLDYGNPIKWHYNPITKAETDSKIKWYKISDFDPKRGDIKAIWEVSRFTHFFYFIRAYMLTKDRKYYHAFSNQLNSWFQENPYPYGANYKCGQEATLRMINSLMAYSAFNSYGLTTSQDEENVRNLIDGSYKKVLSNFFYAHKCIKNNHTLSEITGLIIGAWASKNERRLRKAYNLLNKEIEKQFFLDGGYIQYSFNYQRFALQLMEFVIKISDRTNIQISDKSKELIKNSALLIYQMQDETGDVPNYGSNDGALIFPVTSCGYRDFRPVVNTVFYLIDGKRIYEPGQYDEELIWFGNKRVSNIPVSKIQKGNSSFNSSGYYSLRHNSGFMMTVLQDFKTRPFQMDQLHIDLWHKGINVFCDSGTYSYAADIGKKMALTSAHNTVLVDKKEQMKKREPFLVYDWTRRKNVNLVDDSFTGTMLSKNGYEHTRNIQKTESGYLITENVIGDGEYCVFYFHTPCEVRKGEEGFTLYNDGQVIGNVKTKGEIEIKKAIRSLYYLKKEEINVVSIRVRMQDKKCNIKFGVELMGR</sequence>
<dbReference type="Pfam" id="PF16889">
    <property type="entry name" value="Hepar_II_III_N"/>
    <property type="match status" value="1"/>
</dbReference>
<protein>
    <submittedName>
        <fullName evidence="7">Uncharacterized protein</fullName>
    </submittedName>
</protein>
<dbReference type="PANTHER" id="PTHR39210">
    <property type="entry name" value="HEPARIN-SULFATE LYASE"/>
    <property type="match status" value="1"/>
</dbReference>
<dbReference type="AlphaFoldDB" id="A0A3L7JWV4"/>
<dbReference type="EMBL" id="RCVZ01000008">
    <property type="protein sequence ID" value="RLQ94805.1"/>
    <property type="molecule type" value="Genomic_DNA"/>
</dbReference>
<dbReference type="GO" id="GO:0016829">
    <property type="term" value="F:lyase activity"/>
    <property type="evidence" value="ECO:0007669"/>
    <property type="project" value="UniProtKB-KW"/>
</dbReference>
<gene>
    <name evidence="7" type="ORF">D9X91_12490</name>
</gene>
<dbReference type="Gene3D" id="2.70.98.70">
    <property type="match status" value="1"/>
</dbReference>
<evidence type="ECO:0000256" key="1">
    <source>
        <dbReference type="ARBA" id="ARBA00004418"/>
    </source>
</evidence>
<dbReference type="InterPro" id="IPR008929">
    <property type="entry name" value="Chondroitin_lyas"/>
</dbReference>
<keyword evidence="8" id="KW-1185">Reference proteome</keyword>
<accession>A0A3L7JWV4</accession>
<comment type="subcellular location">
    <subcellularLocation>
        <location evidence="1">Periplasm</location>
    </subcellularLocation>
</comment>
<evidence type="ECO:0000256" key="3">
    <source>
        <dbReference type="ARBA" id="ARBA00022764"/>
    </source>
</evidence>
<organism evidence="7 8">
    <name type="scientific">Falsibacillus albus</name>
    <dbReference type="NCBI Taxonomy" id="2478915"/>
    <lineage>
        <taxon>Bacteria</taxon>
        <taxon>Bacillati</taxon>
        <taxon>Bacillota</taxon>
        <taxon>Bacilli</taxon>
        <taxon>Bacillales</taxon>
        <taxon>Bacillaceae</taxon>
        <taxon>Falsibacillus</taxon>
    </lineage>
</organism>
<dbReference type="InterPro" id="IPR012480">
    <property type="entry name" value="Hepar_II_III_C"/>
</dbReference>
<name>A0A3L7JWV4_9BACI</name>
<comment type="caution">
    <text evidence="7">The sequence shown here is derived from an EMBL/GenBank/DDBJ whole genome shotgun (WGS) entry which is preliminary data.</text>
</comment>
<evidence type="ECO:0000256" key="4">
    <source>
        <dbReference type="ARBA" id="ARBA00023239"/>
    </source>
</evidence>
<evidence type="ECO:0000313" key="8">
    <source>
        <dbReference type="Proteomes" id="UP000276770"/>
    </source>
</evidence>
<dbReference type="Pfam" id="PF07940">
    <property type="entry name" value="Hepar_II_III_C"/>
    <property type="match status" value="1"/>
</dbReference>
<evidence type="ECO:0000313" key="7">
    <source>
        <dbReference type="EMBL" id="RLQ94805.1"/>
    </source>
</evidence>
<dbReference type="OrthoDB" id="7335480at2"/>
<dbReference type="RefSeq" id="WP_121680968.1">
    <property type="nucleotide sequence ID" value="NZ_RCVZ01000008.1"/>
</dbReference>
<proteinExistence type="predicted"/>
<keyword evidence="3" id="KW-0574">Periplasm</keyword>
<dbReference type="InterPro" id="IPR031680">
    <property type="entry name" value="Hepar_II_III_N"/>
</dbReference>